<proteinExistence type="predicted"/>
<name>A0A3P9J6E8_ORYLA</name>
<protein>
    <recommendedName>
        <fullName evidence="1">C-type lectin domain-containing protein</fullName>
    </recommendedName>
</protein>
<sequence>MTGFSINGLIYELTALRSVSEYHCDTGYLLYGNYCYHLESEDVKSWQDAEDHCSRQQGHLASIHSQEELSFLTGEKRSRPTSAWVGLNDIKSENQFVYTDGTPADFLPWAPGQPDNWQDNEDCVHLRGHNHVQPGLFNDDFCTSAREFICKKAWMG</sequence>
<dbReference type="InterPro" id="IPR016187">
    <property type="entry name" value="CTDL_fold"/>
</dbReference>
<dbReference type="PROSITE" id="PS50041">
    <property type="entry name" value="C_TYPE_LECTIN_2"/>
    <property type="match status" value="1"/>
</dbReference>
<dbReference type="Gene3D" id="3.10.100.10">
    <property type="entry name" value="Mannose-Binding Protein A, subunit A"/>
    <property type="match status" value="1"/>
</dbReference>
<evidence type="ECO:0000313" key="2">
    <source>
        <dbReference type="Ensembl" id="ENSORLP00015027698.1"/>
    </source>
</evidence>
<dbReference type="SMART" id="SM00034">
    <property type="entry name" value="CLECT"/>
    <property type="match status" value="1"/>
</dbReference>
<dbReference type="InterPro" id="IPR050111">
    <property type="entry name" value="C-type_lectin/snaclec_domain"/>
</dbReference>
<dbReference type="AlphaFoldDB" id="A0A3P9J6E8"/>
<dbReference type="Pfam" id="PF00059">
    <property type="entry name" value="Lectin_C"/>
    <property type="match status" value="1"/>
</dbReference>
<evidence type="ECO:0000313" key="3">
    <source>
        <dbReference type="Proteomes" id="UP000265200"/>
    </source>
</evidence>
<dbReference type="PANTHER" id="PTHR22803">
    <property type="entry name" value="MANNOSE, PHOSPHOLIPASE, LECTIN RECEPTOR RELATED"/>
    <property type="match status" value="1"/>
</dbReference>
<dbReference type="SUPFAM" id="SSF56436">
    <property type="entry name" value="C-type lectin-like"/>
    <property type="match status" value="1"/>
</dbReference>
<reference evidence="2" key="3">
    <citation type="submission" date="2025-08" db="UniProtKB">
        <authorList>
            <consortium name="Ensembl"/>
        </authorList>
    </citation>
    <scope>IDENTIFICATION</scope>
    <source>
        <strain evidence="2">HSOK</strain>
    </source>
</reference>
<reference evidence="2 3" key="2">
    <citation type="submission" date="2017-04" db="EMBL/GenBank/DDBJ databases">
        <title>CpG methylation of centromeres and impact of large insertions on vertebrate speciation.</title>
        <authorList>
            <person name="Ichikawa K."/>
            <person name="Yoshimura J."/>
            <person name="Morishita S."/>
        </authorList>
    </citation>
    <scope>NUCLEOTIDE SEQUENCE</scope>
    <source>
        <strain evidence="2 3">HSOK</strain>
    </source>
</reference>
<reference key="1">
    <citation type="journal article" date="2007" name="Nature">
        <title>The medaka draft genome and insights into vertebrate genome evolution.</title>
        <authorList>
            <person name="Kasahara M."/>
            <person name="Naruse K."/>
            <person name="Sasaki S."/>
            <person name="Nakatani Y."/>
            <person name="Qu W."/>
            <person name="Ahsan B."/>
            <person name="Yamada T."/>
            <person name="Nagayasu Y."/>
            <person name="Doi K."/>
            <person name="Kasai Y."/>
            <person name="Jindo T."/>
            <person name="Kobayashi D."/>
            <person name="Shimada A."/>
            <person name="Toyoda A."/>
            <person name="Kuroki Y."/>
            <person name="Fujiyama A."/>
            <person name="Sasaki T."/>
            <person name="Shimizu A."/>
            <person name="Asakawa S."/>
            <person name="Shimizu N."/>
            <person name="Hashimoto S."/>
            <person name="Yang J."/>
            <person name="Lee Y."/>
            <person name="Matsushima K."/>
            <person name="Sugano S."/>
            <person name="Sakaizumi M."/>
            <person name="Narita T."/>
            <person name="Ohishi K."/>
            <person name="Haga S."/>
            <person name="Ohta F."/>
            <person name="Nomoto H."/>
            <person name="Nogata K."/>
            <person name="Morishita T."/>
            <person name="Endo T."/>
            <person name="Shin-I T."/>
            <person name="Takeda H."/>
            <person name="Morishita S."/>
            <person name="Kohara Y."/>
        </authorList>
    </citation>
    <scope>NUCLEOTIDE SEQUENCE [LARGE SCALE GENOMIC DNA]</scope>
    <source>
        <strain>Hd-rR</strain>
    </source>
</reference>
<reference evidence="2" key="4">
    <citation type="submission" date="2025-09" db="UniProtKB">
        <authorList>
            <consortium name="Ensembl"/>
        </authorList>
    </citation>
    <scope>IDENTIFICATION</scope>
    <source>
        <strain evidence="2">HSOK</strain>
    </source>
</reference>
<accession>A0A3P9J6E8</accession>
<dbReference type="InterPro" id="IPR016186">
    <property type="entry name" value="C-type_lectin-like/link_sf"/>
</dbReference>
<dbReference type="InterPro" id="IPR001304">
    <property type="entry name" value="C-type_lectin-like"/>
</dbReference>
<dbReference type="Ensembl" id="ENSORLT00015015295.1">
    <property type="protein sequence ID" value="ENSORLP00015027698.1"/>
    <property type="gene ID" value="ENSORLG00015009905.1"/>
</dbReference>
<organism evidence="2 3">
    <name type="scientific">Oryzias latipes</name>
    <name type="common">Japanese rice fish</name>
    <name type="synonym">Japanese killifish</name>
    <dbReference type="NCBI Taxonomy" id="8090"/>
    <lineage>
        <taxon>Eukaryota</taxon>
        <taxon>Metazoa</taxon>
        <taxon>Chordata</taxon>
        <taxon>Craniata</taxon>
        <taxon>Vertebrata</taxon>
        <taxon>Euteleostomi</taxon>
        <taxon>Actinopterygii</taxon>
        <taxon>Neopterygii</taxon>
        <taxon>Teleostei</taxon>
        <taxon>Neoteleostei</taxon>
        <taxon>Acanthomorphata</taxon>
        <taxon>Ovalentaria</taxon>
        <taxon>Atherinomorphae</taxon>
        <taxon>Beloniformes</taxon>
        <taxon>Adrianichthyidae</taxon>
        <taxon>Oryziinae</taxon>
        <taxon>Oryzias</taxon>
    </lineage>
</organism>
<feature type="domain" description="C-type lectin" evidence="1">
    <location>
        <begin position="31"/>
        <end position="151"/>
    </location>
</feature>
<evidence type="ECO:0000259" key="1">
    <source>
        <dbReference type="PROSITE" id="PS50041"/>
    </source>
</evidence>
<dbReference type="Proteomes" id="UP000265200">
    <property type="component" value="Chromosome 12"/>
</dbReference>